<keyword evidence="7 11" id="KW-1133">Transmembrane helix</keyword>
<dbReference type="Gene3D" id="2.60.40.150">
    <property type="entry name" value="C2 domain"/>
    <property type="match status" value="2"/>
</dbReference>
<feature type="transmembrane region" description="Helical" evidence="11">
    <location>
        <begin position="12"/>
        <end position="35"/>
    </location>
</feature>
<evidence type="ECO:0000313" key="12">
    <source>
        <dbReference type="Ensembl" id="ENSMUNP00000030024.1"/>
    </source>
</evidence>
<dbReference type="PROSITE" id="PS50004">
    <property type="entry name" value="C2"/>
    <property type="match status" value="2"/>
</dbReference>
<dbReference type="InterPro" id="IPR001565">
    <property type="entry name" value="Synaptotagmin"/>
</dbReference>
<dbReference type="GO" id="GO:0000149">
    <property type="term" value="F:SNARE binding"/>
    <property type="evidence" value="ECO:0007669"/>
    <property type="project" value="TreeGrafter"/>
</dbReference>
<dbReference type="PANTHER" id="PTHR10024">
    <property type="entry name" value="SYNAPTOTAGMIN"/>
    <property type="match status" value="1"/>
</dbReference>
<dbReference type="PRINTS" id="PR00360">
    <property type="entry name" value="C2DOMAIN"/>
</dbReference>
<reference evidence="12" key="3">
    <citation type="submission" date="2025-09" db="UniProtKB">
        <authorList>
            <consortium name="Ensembl"/>
        </authorList>
    </citation>
    <scope>IDENTIFICATION</scope>
</reference>
<comment type="similarity">
    <text evidence="2">Belongs to the synaptotagmin family.</text>
</comment>
<feature type="compositionally biased region" description="Pro residues" evidence="10">
    <location>
        <begin position="128"/>
        <end position="138"/>
    </location>
</feature>
<dbReference type="Ensembl" id="ENSMUNT00000034024.1">
    <property type="protein sequence ID" value="ENSMUNP00000030024.1"/>
    <property type="gene ID" value="ENSMUNG00000021914.1"/>
</dbReference>
<dbReference type="FunFam" id="2.60.40.150:FF:000005">
    <property type="entry name" value="Synaptotagmin 6"/>
    <property type="match status" value="1"/>
</dbReference>
<sequence length="425" mass="46553">MCTPPLPAEVSVSLLSVIVTFCGLVLLGVSLFVSWKLCWVPWRHKEGSGGGPPRKEPPHIGGGLFGDPLYERGEQGGDPPPPAQPERCYLDMGTSEDPPPPLLGQIQPELYGASSPIPIPPSGSSAPPVAPPTSPPAPGGTGTGSRGRLCVSLRYSFGSQQLVVRVLRATDLPPRGPRGTTGDPYVRIHLLPDRKRKFQTRVQRRTREPVFDESFAFAVPFAELPARRLHFGVYDFERFGRHELVGSVVMGNLLEAAERGPEAPIWRDIEEGGGEKADLGELNFSLCYLPTAGRLTVTIIRAANLRAMDLTGLSDPYVKASLMAEGRRLKKRKTSIKRNTLNPSYNEALVFDVSHDSVHHVSITLAVLDYDCIGHNEVIGLCRVGSDAEGAGREHWARMLQNPRQPVEHWHTLVEVSTHRGQWHP</sequence>
<dbReference type="GO" id="GO:0030658">
    <property type="term" value="C:transport vesicle membrane"/>
    <property type="evidence" value="ECO:0007669"/>
    <property type="project" value="UniProtKB-SubCell"/>
</dbReference>
<dbReference type="GO" id="GO:0005509">
    <property type="term" value="F:calcium ion binding"/>
    <property type="evidence" value="ECO:0007669"/>
    <property type="project" value="TreeGrafter"/>
</dbReference>
<dbReference type="SUPFAM" id="SSF49562">
    <property type="entry name" value="C2 domain (Calcium/lipid-binding domain, CaLB)"/>
    <property type="match status" value="2"/>
</dbReference>
<evidence type="ECO:0000256" key="6">
    <source>
        <dbReference type="ARBA" id="ARBA00022837"/>
    </source>
</evidence>
<keyword evidence="6" id="KW-0106">Calcium</keyword>
<dbReference type="GO" id="GO:0001786">
    <property type="term" value="F:phosphatidylserine binding"/>
    <property type="evidence" value="ECO:0007669"/>
    <property type="project" value="TreeGrafter"/>
</dbReference>
<dbReference type="GO" id="GO:0030276">
    <property type="term" value="F:clathrin binding"/>
    <property type="evidence" value="ECO:0007669"/>
    <property type="project" value="TreeGrafter"/>
</dbReference>
<evidence type="ECO:0000256" key="1">
    <source>
        <dbReference type="ARBA" id="ARBA00004160"/>
    </source>
</evidence>
<keyword evidence="8 11" id="KW-0472">Membrane</keyword>
<dbReference type="InterPro" id="IPR000008">
    <property type="entry name" value="C2_dom"/>
</dbReference>
<evidence type="ECO:0000256" key="8">
    <source>
        <dbReference type="ARBA" id="ARBA00023136"/>
    </source>
</evidence>
<dbReference type="Pfam" id="PF00168">
    <property type="entry name" value="C2"/>
    <property type="match status" value="2"/>
</dbReference>
<evidence type="ECO:0000256" key="10">
    <source>
        <dbReference type="SAM" id="MobiDB-lite"/>
    </source>
</evidence>
<comment type="subcellular location">
    <subcellularLocation>
        <location evidence="1">Cytoplasmic vesicle</location>
        <location evidence="1">Secretory vesicle membrane</location>
        <topology evidence="1">Single-pass membrane protein</topology>
    </subcellularLocation>
</comment>
<feature type="region of interest" description="Disordered" evidence="10">
    <location>
        <begin position="46"/>
        <end position="145"/>
    </location>
</feature>
<evidence type="ECO:0000256" key="4">
    <source>
        <dbReference type="ARBA" id="ARBA00022723"/>
    </source>
</evidence>
<evidence type="ECO:0000313" key="13">
    <source>
        <dbReference type="Proteomes" id="UP000694405"/>
    </source>
</evidence>
<dbReference type="GO" id="GO:0005886">
    <property type="term" value="C:plasma membrane"/>
    <property type="evidence" value="ECO:0007669"/>
    <property type="project" value="TreeGrafter"/>
</dbReference>
<dbReference type="PRINTS" id="PR00399">
    <property type="entry name" value="SYNAPTOTAGMN"/>
</dbReference>
<evidence type="ECO:0000256" key="9">
    <source>
        <dbReference type="ARBA" id="ARBA00023329"/>
    </source>
</evidence>
<name>A0A8V5GS11_MELUD</name>
<evidence type="ECO:0000256" key="5">
    <source>
        <dbReference type="ARBA" id="ARBA00022737"/>
    </source>
</evidence>
<evidence type="ECO:0000256" key="11">
    <source>
        <dbReference type="SAM" id="Phobius"/>
    </source>
</evidence>
<keyword evidence="4" id="KW-0479">Metal-binding</keyword>
<reference evidence="12" key="1">
    <citation type="submission" date="2020-03" db="EMBL/GenBank/DDBJ databases">
        <title>Melopsittacus undulatus (budgerigar) genome, bMelUnd1, maternal haplotype with Z.</title>
        <authorList>
            <person name="Gedman G."/>
            <person name="Mountcastle J."/>
            <person name="Haase B."/>
            <person name="Formenti G."/>
            <person name="Wright T."/>
            <person name="Apodaca J."/>
            <person name="Pelan S."/>
            <person name="Chow W."/>
            <person name="Rhie A."/>
            <person name="Howe K."/>
            <person name="Fedrigo O."/>
            <person name="Jarvis E.D."/>
        </authorList>
    </citation>
    <scope>NUCLEOTIDE SEQUENCE [LARGE SCALE GENOMIC DNA]</scope>
</reference>
<accession>A0A8V5GS11</accession>
<feature type="compositionally biased region" description="Low complexity" evidence="10">
    <location>
        <begin position="112"/>
        <end position="127"/>
    </location>
</feature>
<keyword evidence="9" id="KW-0968">Cytoplasmic vesicle</keyword>
<protein>
    <submittedName>
        <fullName evidence="12">Uncharacterized protein</fullName>
    </submittedName>
</protein>
<organism evidence="12 13">
    <name type="scientific">Melopsittacus undulatus</name>
    <name type="common">Budgerigar</name>
    <name type="synonym">Psittacus undulatus</name>
    <dbReference type="NCBI Taxonomy" id="13146"/>
    <lineage>
        <taxon>Eukaryota</taxon>
        <taxon>Metazoa</taxon>
        <taxon>Chordata</taxon>
        <taxon>Craniata</taxon>
        <taxon>Vertebrata</taxon>
        <taxon>Euteleostomi</taxon>
        <taxon>Archelosauria</taxon>
        <taxon>Archosauria</taxon>
        <taxon>Dinosauria</taxon>
        <taxon>Saurischia</taxon>
        <taxon>Theropoda</taxon>
        <taxon>Coelurosauria</taxon>
        <taxon>Aves</taxon>
        <taxon>Neognathae</taxon>
        <taxon>Neoaves</taxon>
        <taxon>Telluraves</taxon>
        <taxon>Australaves</taxon>
        <taxon>Psittaciformes</taxon>
        <taxon>Psittaculidae</taxon>
        <taxon>Melopsittacus</taxon>
    </lineage>
</organism>
<dbReference type="FunFam" id="2.60.40.150:FF:000011">
    <property type="entry name" value="Synaptotagmin 6"/>
    <property type="match status" value="1"/>
</dbReference>
<proteinExistence type="inferred from homology"/>
<dbReference type="GO" id="GO:0005544">
    <property type="term" value="F:calcium-dependent phospholipid binding"/>
    <property type="evidence" value="ECO:0007669"/>
    <property type="project" value="TreeGrafter"/>
</dbReference>
<reference evidence="12" key="2">
    <citation type="submission" date="2025-08" db="UniProtKB">
        <authorList>
            <consortium name="Ensembl"/>
        </authorList>
    </citation>
    <scope>IDENTIFICATION</scope>
</reference>
<dbReference type="Proteomes" id="UP000694405">
    <property type="component" value="Chromosome 27"/>
</dbReference>
<dbReference type="PANTHER" id="PTHR10024:SF176">
    <property type="entry name" value="SYNAPTOTAGMIN-3"/>
    <property type="match status" value="1"/>
</dbReference>
<dbReference type="CDD" id="cd08403">
    <property type="entry name" value="C2B_Synaptotagmin-3-5-6-9-10"/>
    <property type="match status" value="1"/>
</dbReference>
<evidence type="ECO:0000256" key="7">
    <source>
        <dbReference type="ARBA" id="ARBA00022989"/>
    </source>
</evidence>
<dbReference type="AlphaFoldDB" id="A0A8V5GS11"/>
<keyword evidence="5" id="KW-0677">Repeat</keyword>
<dbReference type="SMART" id="SM00239">
    <property type="entry name" value="C2"/>
    <property type="match status" value="2"/>
</dbReference>
<keyword evidence="3 11" id="KW-0812">Transmembrane</keyword>
<dbReference type="GO" id="GO:0017156">
    <property type="term" value="P:calcium-ion regulated exocytosis"/>
    <property type="evidence" value="ECO:0007669"/>
    <property type="project" value="TreeGrafter"/>
</dbReference>
<evidence type="ECO:0000256" key="3">
    <source>
        <dbReference type="ARBA" id="ARBA00022692"/>
    </source>
</evidence>
<evidence type="ECO:0000256" key="2">
    <source>
        <dbReference type="ARBA" id="ARBA00006996"/>
    </source>
</evidence>
<dbReference type="GO" id="GO:0070382">
    <property type="term" value="C:exocytic vesicle"/>
    <property type="evidence" value="ECO:0007669"/>
    <property type="project" value="TreeGrafter"/>
</dbReference>
<feature type="compositionally biased region" description="Basic and acidic residues" evidence="10">
    <location>
        <begin position="46"/>
        <end position="58"/>
    </location>
</feature>
<keyword evidence="13" id="KW-1185">Reference proteome</keyword>
<dbReference type="InterPro" id="IPR035892">
    <property type="entry name" value="C2_domain_sf"/>
</dbReference>